<keyword evidence="1" id="KW-0175">Coiled coil</keyword>
<evidence type="ECO:0000256" key="2">
    <source>
        <dbReference type="SAM" id="MobiDB-lite"/>
    </source>
</evidence>
<comment type="caution">
    <text evidence="3">The sequence shown here is derived from an EMBL/GenBank/DDBJ whole genome shotgun (WGS) entry which is preliminary data.</text>
</comment>
<dbReference type="AlphaFoldDB" id="A0A9P1IT21"/>
<proteinExistence type="predicted"/>
<reference evidence="3" key="1">
    <citation type="submission" date="2022-11" db="EMBL/GenBank/DDBJ databases">
        <authorList>
            <person name="Kikuchi T."/>
        </authorList>
    </citation>
    <scope>NUCLEOTIDE SEQUENCE</scope>
    <source>
        <strain evidence="3">PS1010</strain>
    </source>
</reference>
<organism evidence="3 4">
    <name type="scientific">Caenorhabditis angaria</name>
    <dbReference type="NCBI Taxonomy" id="860376"/>
    <lineage>
        <taxon>Eukaryota</taxon>
        <taxon>Metazoa</taxon>
        <taxon>Ecdysozoa</taxon>
        <taxon>Nematoda</taxon>
        <taxon>Chromadorea</taxon>
        <taxon>Rhabditida</taxon>
        <taxon>Rhabditina</taxon>
        <taxon>Rhabditomorpha</taxon>
        <taxon>Rhabditoidea</taxon>
        <taxon>Rhabditidae</taxon>
        <taxon>Peloderinae</taxon>
        <taxon>Caenorhabditis</taxon>
    </lineage>
</organism>
<feature type="compositionally biased region" description="Low complexity" evidence="2">
    <location>
        <begin position="225"/>
        <end position="234"/>
    </location>
</feature>
<dbReference type="EMBL" id="CANHGI010000004">
    <property type="protein sequence ID" value="CAI5449632.1"/>
    <property type="molecule type" value="Genomic_DNA"/>
</dbReference>
<feature type="region of interest" description="Disordered" evidence="2">
    <location>
        <begin position="212"/>
        <end position="260"/>
    </location>
</feature>
<protein>
    <submittedName>
        <fullName evidence="3">Uncharacterized protein</fullName>
    </submittedName>
</protein>
<evidence type="ECO:0000313" key="4">
    <source>
        <dbReference type="Proteomes" id="UP001152747"/>
    </source>
</evidence>
<gene>
    <name evidence="3" type="ORF">CAMP_LOCUS12269</name>
</gene>
<evidence type="ECO:0000313" key="3">
    <source>
        <dbReference type="EMBL" id="CAI5449632.1"/>
    </source>
</evidence>
<accession>A0A9P1IT21</accession>
<keyword evidence="4" id="KW-1185">Reference proteome</keyword>
<feature type="coiled-coil region" evidence="1">
    <location>
        <begin position="61"/>
        <end position="95"/>
    </location>
</feature>
<evidence type="ECO:0000256" key="1">
    <source>
        <dbReference type="SAM" id="Coils"/>
    </source>
</evidence>
<dbReference type="Proteomes" id="UP001152747">
    <property type="component" value="Unassembled WGS sequence"/>
</dbReference>
<name>A0A9P1IT21_9PELO</name>
<sequence length="260" mass="31128">MRNALKEQEKKNEHLERELEERDLEIIRVQMLNDRLHMQTREVEDIDDRRAQIYFETLDKLKRYRKHVDNMAYEISKLRNEKSELQRYIETLKTEIFNLNYERNEEMVQQRHRWAYKNNVLDNQITFSRNFIDHLQTKARFETRQREIDYLQKVDDLYQGRRNLFNYSPHPELEIPSTPSSQSELLTSDFEHLENFQLLLIDTASVASTNNDLKSTDIAPPPGLSLPQPQSSSSVSYFYTPGRQSPPKFDINNLEDFPEL</sequence>